<dbReference type="GO" id="GO:0004672">
    <property type="term" value="F:protein kinase activity"/>
    <property type="evidence" value="ECO:0007669"/>
    <property type="project" value="InterPro"/>
</dbReference>
<protein>
    <recommendedName>
        <fullName evidence="1">Protein kinase domain-containing protein</fullName>
    </recommendedName>
</protein>
<dbReference type="SMR" id="A0A015KFR2"/>
<dbReference type="InterPro" id="IPR000719">
    <property type="entry name" value="Prot_kinase_dom"/>
</dbReference>
<reference evidence="2 3" key="1">
    <citation type="submission" date="2014-02" db="EMBL/GenBank/DDBJ databases">
        <title>Single nucleus genome sequencing reveals high similarity among nuclei of an endomycorrhizal fungus.</title>
        <authorList>
            <person name="Lin K."/>
            <person name="Geurts R."/>
            <person name="Zhang Z."/>
            <person name="Limpens E."/>
            <person name="Saunders D.G."/>
            <person name="Mu D."/>
            <person name="Pang E."/>
            <person name="Cao H."/>
            <person name="Cha H."/>
            <person name="Lin T."/>
            <person name="Zhou Q."/>
            <person name="Shang Y."/>
            <person name="Li Y."/>
            <person name="Ivanov S."/>
            <person name="Sharma T."/>
            <person name="Velzen R.V."/>
            <person name="Ruijter N.D."/>
            <person name="Aanen D.K."/>
            <person name="Win J."/>
            <person name="Kamoun S."/>
            <person name="Bisseling T."/>
            <person name="Huang S."/>
        </authorList>
    </citation>
    <scope>NUCLEOTIDE SEQUENCE [LARGE SCALE GENOMIC DNA]</scope>
    <source>
        <strain evidence="3">DAOM197198w</strain>
    </source>
</reference>
<dbReference type="GO" id="GO:0005524">
    <property type="term" value="F:ATP binding"/>
    <property type="evidence" value="ECO:0007669"/>
    <property type="project" value="InterPro"/>
</dbReference>
<organism evidence="2 3">
    <name type="scientific">Rhizophagus irregularis (strain DAOM 197198w)</name>
    <name type="common">Glomus intraradices</name>
    <dbReference type="NCBI Taxonomy" id="1432141"/>
    <lineage>
        <taxon>Eukaryota</taxon>
        <taxon>Fungi</taxon>
        <taxon>Fungi incertae sedis</taxon>
        <taxon>Mucoromycota</taxon>
        <taxon>Glomeromycotina</taxon>
        <taxon>Glomeromycetes</taxon>
        <taxon>Glomerales</taxon>
        <taxon>Glomeraceae</taxon>
        <taxon>Rhizophagus</taxon>
    </lineage>
</organism>
<proteinExistence type="predicted"/>
<dbReference type="PROSITE" id="PS50011">
    <property type="entry name" value="PROTEIN_KINASE_DOM"/>
    <property type="match status" value="1"/>
</dbReference>
<dbReference type="AlphaFoldDB" id="A0A015KFR2"/>
<gene>
    <name evidence="2" type="ORF">RirG_197750</name>
</gene>
<comment type="caution">
    <text evidence="2">The sequence shown here is derived from an EMBL/GenBank/DDBJ whole genome shotgun (WGS) entry which is preliminary data.</text>
</comment>
<evidence type="ECO:0000313" key="2">
    <source>
        <dbReference type="EMBL" id="EXX58461.1"/>
    </source>
</evidence>
<dbReference type="Proteomes" id="UP000022910">
    <property type="component" value="Unassembled WGS sequence"/>
</dbReference>
<dbReference type="Gene3D" id="1.10.510.10">
    <property type="entry name" value="Transferase(Phosphotransferase) domain 1"/>
    <property type="match status" value="1"/>
</dbReference>
<dbReference type="SUPFAM" id="SSF56112">
    <property type="entry name" value="Protein kinase-like (PK-like)"/>
    <property type="match status" value="1"/>
</dbReference>
<dbReference type="HOGENOM" id="CLU_2265202_0_0_1"/>
<evidence type="ECO:0000313" key="3">
    <source>
        <dbReference type="Proteomes" id="UP000022910"/>
    </source>
</evidence>
<dbReference type="InterPro" id="IPR011009">
    <property type="entry name" value="Kinase-like_dom_sf"/>
</dbReference>
<name>A0A015KFR2_RHIIW</name>
<accession>A0A015KFR2</accession>
<feature type="domain" description="Protein kinase" evidence="1">
    <location>
        <begin position="1"/>
        <end position="103"/>
    </location>
</feature>
<dbReference type="EMBL" id="JEMT01026797">
    <property type="protein sequence ID" value="EXX58461.1"/>
    <property type="molecule type" value="Genomic_DNA"/>
</dbReference>
<evidence type="ECO:0000259" key="1">
    <source>
        <dbReference type="PROSITE" id="PS50011"/>
    </source>
</evidence>
<keyword evidence="3" id="KW-1185">Reference proteome</keyword>
<sequence>MNLLQVELDLGELENKIKGYLHIIIQPLTLTTGKCSQCLPLEQEISRLHNKKVVHRDIRWDNVVKFTDGKWLLIDFEKAARIGDERNTLRITAPEYENGIDIC</sequence>
<dbReference type="OrthoDB" id="1668230at2759"/>